<dbReference type="InterPro" id="IPR018905">
    <property type="entry name" value="A-galactase_NEW3"/>
</dbReference>
<keyword evidence="7" id="KW-1185">Reference proteome</keyword>
<organism evidence="6 7">
    <name type="scientific">[Mycobacterium] manitobense</name>
    <dbReference type="NCBI Taxonomy" id="190147"/>
    <lineage>
        <taxon>Bacteria</taxon>
        <taxon>Bacillati</taxon>
        <taxon>Actinomycetota</taxon>
        <taxon>Actinomycetes</taxon>
        <taxon>Mycobacteriales</taxon>
        <taxon>Mycobacteriaceae</taxon>
        <taxon>Mycolicibacterium</taxon>
    </lineage>
</organism>
<dbReference type="InterPro" id="IPR000602">
    <property type="entry name" value="Glyco_hydro_38_N"/>
</dbReference>
<dbReference type="GO" id="GO:0009313">
    <property type="term" value="P:oligosaccharide catabolic process"/>
    <property type="evidence" value="ECO:0007669"/>
    <property type="project" value="TreeGrafter"/>
</dbReference>
<dbReference type="CDD" id="cd10786">
    <property type="entry name" value="GH38N_AMII_like"/>
    <property type="match status" value="1"/>
</dbReference>
<dbReference type="Gene3D" id="1.20.1270.50">
    <property type="entry name" value="Glycoside hydrolase family 38, central domain"/>
    <property type="match status" value="1"/>
</dbReference>
<dbReference type="GO" id="GO:0046872">
    <property type="term" value="F:metal ion binding"/>
    <property type="evidence" value="ECO:0007669"/>
    <property type="project" value="UniProtKB-KW"/>
</dbReference>
<dbReference type="RefSeq" id="WP_264011672.1">
    <property type="nucleotide sequence ID" value="NZ_JACKSJ010000047.1"/>
</dbReference>
<comment type="similarity">
    <text evidence="1">Belongs to the glycosyl hydrolase 38 family.</text>
</comment>
<feature type="domain" description="Glycoside hydrolase family 38 central" evidence="5">
    <location>
        <begin position="394"/>
        <end position="465"/>
    </location>
</feature>
<keyword evidence="2" id="KW-0479">Metal-binding</keyword>
<dbReference type="InterPro" id="IPR028995">
    <property type="entry name" value="Glyco_hydro_57/38_cen_sf"/>
</dbReference>
<keyword evidence="4" id="KW-0326">Glycosidase</keyword>
<reference evidence="6" key="2">
    <citation type="journal article" date="2022" name="BMC Genomics">
        <title>Comparative genome analysis of mycobacteria focusing on tRNA and non-coding RNA.</title>
        <authorList>
            <person name="Behra P.R.K."/>
            <person name="Pettersson B.M.F."/>
            <person name="Ramesh M."/>
            <person name="Das S."/>
            <person name="Dasgupta S."/>
            <person name="Kirsebom L.A."/>
        </authorList>
    </citation>
    <scope>NUCLEOTIDE SEQUENCE</scope>
    <source>
        <strain evidence="6">DSM 44615</strain>
    </source>
</reference>
<dbReference type="GO" id="GO:0006013">
    <property type="term" value="P:mannose metabolic process"/>
    <property type="evidence" value="ECO:0007669"/>
    <property type="project" value="InterPro"/>
</dbReference>
<evidence type="ECO:0000259" key="5">
    <source>
        <dbReference type="SMART" id="SM00872"/>
    </source>
</evidence>
<dbReference type="PANTHER" id="PTHR46017:SF1">
    <property type="entry name" value="ALPHA-MANNOSIDASE 2C1"/>
    <property type="match status" value="1"/>
</dbReference>
<evidence type="ECO:0000256" key="1">
    <source>
        <dbReference type="ARBA" id="ARBA00009792"/>
    </source>
</evidence>
<dbReference type="GO" id="GO:0004559">
    <property type="term" value="F:alpha-mannosidase activity"/>
    <property type="evidence" value="ECO:0007669"/>
    <property type="project" value="InterPro"/>
</dbReference>
<dbReference type="InterPro" id="IPR037094">
    <property type="entry name" value="Glyco_hydro_38_cen_sf"/>
</dbReference>
<dbReference type="SUPFAM" id="SSF74650">
    <property type="entry name" value="Galactose mutarotase-like"/>
    <property type="match status" value="2"/>
</dbReference>
<dbReference type="Gene3D" id="2.60.40.10">
    <property type="entry name" value="Immunoglobulins"/>
    <property type="match status" value="1"/>
</dbReference>
<reference evidence="6" key="1">
    <citation type="submission" date="2020-07" db="EMBL/GenBank/DDBJ databases">
        <authorList>
            <person name="Pettersson B.M.F."/>
            <person name="Behra P.R.K."/>
            <person name="Ramesh M."/>
            <person name="Das S."/>
            <person name="Dasgupta S."/>
            <person name="Kirsebom L.A."/>
        </authorList>
    </citation>
    <scope>NUCLEOTIDE SEQUENCE</scope>
    <source>
        <strain evidence="6">DSM 44615</strain>
    </source>
</reference>
<dbReference type="SMART" id="SM00872">
    <property type="entry name" value="Alpha-mann_mid"/>
    <property type="match status" value="1"/>
</dbReference>
<accession>A0A9X2YL93</accession>
<dbReference type="InterPro" id="IPR011013">
    <property type="entry name" value="Gal_mutarotase_sf_dom"/>
</dbReference>
<dbReference type="SUPFAM" id="SSF88688">
    <property type="entry name" value="Families 57/38 glycoside transferase middle domain"/>
    <property type="match status" value="1"/>
</dbReference>
<dbReference type="Pfam" id="PF17677">
    <property type="entry name" value="Glyco_hydro38C2"/>
    <property type="match status" value="1"/>
</dbReference>
<dbReference type="InterPro" id="IPR027291">
    <property type="entry name" value="Glyco_hydro_38_N_sf"/>
</dbReference>
<dbReference type="Pfam" id="PF10633">
    <property type="entry name" value="NPCBM_assoc"/>
    <property type="match status" value="1"/>
</dbReference>
<evidence type="ECO:0000256" key="4">
    <source>
        <dbReference type="ARBA" id="ARBA00023295"/>
    </source>
</evidence>
<dbReference type="Gene3D" id="3.20.110.10">
    <property type="entry name" value="Glycoside hydrolase 38, N terminal domain"/>
    <property type="match status" value="1"/>
</dbReference>
<dbReference type="InterPro" id="IPR013783">
    <property type="entry name" value="Ig-like_fold"/>
</dbReference>
<name>A0A9X2YL93_9MYCO</name>
<dbReference type="SUPFAM" id="SSF88713">
    <property type="entry name" value="Glycoside hydrolase/deacetylase"/>
    <property type="match status" value="1"/>
</dbReference>
<dbReference type="GO" id="GO:0030246">
    <property type="term" value="F:carbohydrate binding"/>
    <property type="evidence" value="ECO:0007669"/>
    <property type="project" value="InterPro"/>
</dbReference>
<protein>
    <submittedName>
        <fullName evidence="6">Alpha-mannosidase</fullName>
    </submittedName>
</protein>
<comment type="caution">
    <text evidence="6">The sequence shown here is derived from an EMBL/GenBank/DDBJ whole genome shotgun (WGS) entry which is preliminary data.</text>
</comment>
<dbReference type="InterPro" id="IPR041147">
    <property type="entry name" value="GH38_C"/>
</dbReference>
<evidence type="ECO:0000313" key="7">
    <source>
        <dbReference type="Proteomes" id="UP001140293"/>
    </source>
</evidence>
<evidence type="ECO:0000256" key="3">
    <source>
        <dbReference type="ARBA" id="ARBA00022801"/>
    </source>
</evidence>
<dbReference type="Proteomes" id="UP001140293">
    <property type="component" value="Unassembled WGS sequence"/>
</dbReference>
<dbReference type="Pfam" id="PF09261">
    <property type="entry name" value="Alpha-mann_mid"/>
    <property type="match status" value="1"/>
</dbReference>
<evidence type="ECO:0000313" key="6">
    <source>
        <dbReference type="EMBL" id="MCV7169480.1"/>
    </source>
</evidence>
<dbReference type="Pfam" id="PF01074">
    <property type="entry name" value="Glyco_hydro_38N"/>
    <property type="match status" value="1"/>
</dbReference>
<dbReference type="EMBL" id="JACKSJ010000047">
    <property type="protein sequence ID" value="MCV7169480.1"/>
    <property type="molecule type" value="Genomic_DNA"/>
</dbReference>
<dbReference type="Gene3D" id="2.70.98.30">
    <property type="entry name" value="Golgi alpha-mannosidase II, domain 4"/>
    <property type="match status" value="2"/>
</dbReference>
<dbReference type="InterPro" id="IPR015341">
    <property type="entry name" value="Glyco_hydro_38_cen"/>
</dbReference>
<dbReference type="InterPro" id="IPR011330">
    <property type="entry name" value="Glyco_hydro/deAcase_b/a-brl"/>
</dbReference>
<evidence type="ECO:0000256" key="2">
    <source>
        <dbReference type="ARBA" id="ARBA00022723"/>
    </source>
</evidence>
<proteinExistence type="inferred from homology"/>
<keyword evidence="3" id="KW-0378">Hydrolase</keyword>
<dbReference type="PANTHER" id="PTHR46017">
    <property type="entry name" value="ALPHA-MANNOSIDASE 2C1"/>
    <property type="match status" value="1"/>
</dbReference>
<sequence>MHVTSAESTELFVGPPGAPLQIVRVSYTGGDAGLIAVQGDRLAGEANTATTDGTAEVPVAVADPVPGEQRAARAGDTEFVFTVAEPGWTMHMISHFHYDPVWWNTQAAYTSQWTEDPPGRYRQTHSFDLVAAHLEMARREPDYKFVLAEVDYLKPYWDTHPEDRADLRAMIADGRVEVMGGTYNEPNTNLTSAETTIRNFVCGMGFQRDMLGASPATAWQLDAFGHDPQFPGMAADAGLTSSSWARGPHHQWGPMADDGDPERMQFSSEFEWIAPSGRGLLTHYMPAHYAAGWWMDSAPSLAEAEAATLDLFQKLKRVALTRNVLLPVGTDYTPPNKWVTQIHRDWAARYTWPRFVCALPAEFFAAVRAELVDRGVEPSPQTRDMNPIYTGKDVSYIDTKQANRAAEDAVLDAERFAVFAGLVGGATYPQAALAKAWVQLAYGAHHDAITGSESDQVYLDLLTGWRDAWQLGTTTRDNALTLLSRAVSDHTGPDGQSVVVWNTLTHNRDDIVTVRLDESVGAGVCVRDTDGAEVPALVEDDGHTVSWLARDMPSLGWRSYLLAGAAPTSGWDLLPDNTISNEYYRLQADPARGGGVVSLVEAGAGRDLIAPGAVGNELAVYDEYPAHPKSGEGPWHLLPSGPVTGSSAVAAEVTALRSALGERLVVRGAIPGVLRYTQTLTLWRGVARVDCRTTIDEFTGADKLLRLRWPCPVPGGLPVSEVADAVIGRGFGLLHDRGAETAVDSAAHPWTLDNPAYGWFGLSSAVRMRIGAQVCPVGVAEVVTPAESLSAPTARDLVVALARAGVTTTCSSAEKSRYGDLAVDSNLPDTRIALGGPDENAFTAAVLDAADPSYGQEFQRQLRETGSARVWVSAAASPATVWVPGADLRAVQALAVLIVAGPGAVAALVDDLDDAEITVDQQAAVTAAPFEAHTVAVLNRGVPGFAVEPDGTLHTSLMRSCTGWPSGTWIDPPRRTAPDGSNFQLQHWTHTFDYALVSGAGDWRDADVPVRSAAFSHPLLAVAGHGEPEGGLPPWGSLLTVEPAASVTVGAIKAAGNPLAGGSVRRADPSAGVVLRLVETRGGTADVVLHSGLRTVSDATRVDLLEQPLRSSSGHDQLRLHGFEIATVSTRLNLPRVLDGEPTMLAPESEAAQPLFARYWLHNRGPAPLGGLPAVAHLHPDRTSAEPGSAVRLRLTAASDCTDAALRGHVRLVMPTGWTADPAELPFVLPPGEHLTADLAVQVPAQAGPGLYPVRAELAVTGADAHIPESWRQTVEDICIVEVGPVADTALLKLVAEPSPVDIVAGESATLSATVGSDALADLSVEAHLISPWGTWEWMGPAAVGADIPASGSVELSFDVRPPVWLDPGEWWALIRVAGAGRLLYTSAVKVVVR</sequence>
<gene>
    <name evidence="6" type="ORF">H7I41_06030</name>
</gene>